<evidence type="ECO:0000256" key="5">
    <source>
        <dbReference type="ARBA" id="ARBA00034115"/>
    </source>
</evidence>
<evidence type="ECO:0000256" key="9">
    <source>
        <dbReference type="PIRSR" id="PIRSR600183-50"/>
    </source>
</evidence>
<dbReference type="Gene3D" id="3.20.20.10">
    <property type="entry name" value="Alanine racemase"/>
    <property type="match status" value="1"/>
</dbReference>
<dbReference type="InterPro" id="IPR029066">
    <property type="entry name" value="PLP-binding_barrel"/>
</dbReference>
<comment type="catalytic activity">
    <reaction evidence="8">
        <text>L-ornithine + H(+) = putrescine + CO2</text>
        <dbReference type="Rhea" id="RHEA:22964"/>
        <dbReference type="ChEBI" id="CHEBI:15378"/>
        <dbReference type="ChEBI" id="CHEBI:16526"/>
        <dbReference type="ChEBI" id="CHEBI:46911"/>
        <dbReference type="ChEBI" id="CHEBI:326268"/>
        <dbReference type="EC" id="4.1.1.17"/>
    </reaction>
</comment>
<feature type="active site" description="Proton donor" evidence="9">
    <location>
        <position position="382"/>
    </location>
</feature>
<dbReference type="Pfam" id="PF02784">
    <property type="entry name" value="Orn_Arg_deC_N"/>
    <property type="match status" value="1"/>
</dbReference>
<evidence type="ECO:0000256" key="1">
    <source>
        <dbReference type="ARBA" id="ARBA00001933"/>
    </source>
</evidence>
<evidence type="ECO:0000256" key="7">
    <source>
        <dbReference type="ARBA" id="ARBA00046672"/>
    </source>
</evidence>
<dbReference type="InterPro" id="IPR000183">
    <property type="entry name" value="Orn/DAP/Arg_de-COase"/>
</dbReference>
<evidence type="ECO:0000256" key="2">
    <source>
        <dbReference type="ARBA" id="ARBA00008872"/>
    </source>
</evidence>
<dbReference type="FunFam" id="3.20.20.10:FF:000005">
    <property type="entry name" value="Ornithine decarboxylase"/>
    <property type="match status" value="1"/>
</dbReference>
<dbReference type="CDD" id="cd00622">
    <property type="entry name" value="PLPDE_III_ODC"/>
    <property type="match status" value="1"/>
</dbReference>
<reference evidence="12 13" key="1">
    <citation type="journal article" date="2015" name="Genome Biol. Evol.">
        <title>Phylogenomic analyses indicate that early fungi evolved digesting cell walls of algal ancestors of land plants.</title>
        <authorList>
            <person name="Chang Y."/>
            <person name="Wang S."/>
            <person name="Sekimoto S."/>
            <person name="Aerts A.L."/>
            <person name="Choi C."/>
            <person name="Clum A."/>
            <person name="LaButti K.M."/>
            <person name="Lindquist E.A."/>
            <person name="Yee Ngan C."/>
            <person name="Ohm R.A."/>
            <person name="Salamov A.A."/>
            <person name="Grigoriev I.V."/>
            <person name="Spatafora J.W."/>
            <person name="Berbee M.L."/>
        </authorList>
    </citation>
    <scope>NUCLEOTIDE SEQUENCE [LARGE SCALE GENOMIC DNA]</scope>
    <source>
        <strain evidence="12 13">NRRL 28638</strain>
    </source>
</reference>
<dbReference type="OrthoDB" id="5034579at2759"/>
<feature type="compositionally biased region" description="Polar residues" evidence="10">
    <location>
        <begin position="1"/>
        <end position="14"/>
    </location>
</feature>
<protein>
    <recommendedName>
        <fullName evidence="6">ornithine decarboxylase</fullName>
        <ecNumber evidence="6">4.1.1.17</ecNumber>
    </recommendedName>
</protein>
<dbReference type="STRING" id="796925.A0A137P7P4"/>
<name>A0A137P7P4_CONC2</name>
<dbReference type="SUPFAM" id="SSF50621">
    <property type="entry name" value="Alanine racemase C-terminal domain-like"/>
    <property type="match status" value="1"/>
</dbReference>
<dbReference type="AlphaFoldDB" id="A0A137P7P4"/>
<accession>A0A137P7P4</accession>
<evidence type="ECO:0000256" key="8">
    <source>
        <dbReference type="ARBA" id="ARBA00049127"/>
    </source>
</evidence>
<dbReference type="PRINTS" id="PR01179">
    <property type="entry name" value="ODADCRBXLASE"/>
</dbReference>
<dbReference type="EC" id="4.1.1.17" evidence="6"/>
<dbReference type="Proteomes" id="UP000070444">
    <property type="component" value="Unassembled WGS sequence"/>
</dbReference>
<evidence type="ECO:0000313" key="12">
    <source>
        <dbReference type="EMBL" id="KXN71033.1"/>
    </source>
</evidence>
<dbReference type="InterPro" id="IPR009006">
    <property type="entry name" value="Ala_racemase/Decarboxylase_C"/>
</dbReference>
<dbReference type="PANTHER" id="PTHR11482:SF6">
    <property type="entry name" value="ORNITHINE DECARBOXYLASE 1-RELATED"/>
    <property type="match status" value="1"/>
</dbReference>
<evidence type="ECO:0000256" key="6">
    <source>
        <dbReference type="ARBA" id="ARBA00034138"/>
    </source>
</evidence>
<evidence type="ECO:0000313" key="13">
    <source>
        <dbReference type="Proteomes" id="UP000070444"/>
    </source>
</evidence>
<evidence type="ECO:0000259" key="11">
    <source>
        <dbReference type="Pfam" id="PF02784"/>
    </source>
</evidence>
<dbReference type="Gene3D" id="2.40.37.10">
    <property type="entry name" value="Lyase, Ornithine Decarboxylase, Chain A, domain 1"/>
    <property type="match status" value="1"/>
</dbReference>
<dbReference type="GO" id="GO:0004586">
    <property type="term" value="F:ornithine decarboxylase activity"/>
    <property type="evidence" value="ECO:0007669"/>
    <property type="project" value="UniProtKB-EC"/>
</dbReference>
<sequence length="458" mass="50830">MQVVNSTGAHNISNGAPKIPMKKSSSHSSILNVKKSLFNYSFGNDRNTKLISIDGGDSDESFFVADLGSIEGQINYWNKQMPGITPYYAVKCNQDRKVLALMASMGIGFDCASRNEIQMVISLGVHPERIVYANPCKPISHLKYAHSVGVRKFTFDNYEELLKVKKYLPNGQAIIRVLTDDSKSLCPFGTKFGVHPKLAPKLLDQAKELGIDMLGVSFHVGSGCKDVRSYDDAILRARKIFDYASSIGYKMSFLDIGGGFPGHPQEGTSLPEISQVVFCAIQNYFPKGIQIIAEPGRFLVSQSMTLFSNVTSKRKVESIDGTRPASDVDFMYYLTDGVYGCFNNTVFDHYTPRPIAFRQNDEYISDPSQLVVSPCSIWGPTCDSIDVITKKALLPELFVGDWIMFHHMGAYTVAAASTFQSQPVSRIVYTNSLSGQIPKTDNLENWPSVQSFERDLMN</sequence>
<dbReference type="InterPro" id="IPR022653">
    <property type="entry name" value="De-COase2_pyr-phos_BS"/>
</dbReference>
<dbReference type="InterPro" id="IPR022657">
    <property type="entry name" value="De-COase2_CS"/>
</dbReference>
<comment type="subunit">
    <text evidence="7">Homodimer. Only the dimer is catalytically active, as the active sites are constructed of residues from both monomers.</text>
</comment>
<feature type="domain" description="Orn/DAP/Arg decarboxylase 2 N-terminal" evidence="11">
    <location>
        <begin position="67"/>
        <end position="301"/>
    </location>
</feature>
<dbReference type="SUPFAM" id="SSF51419">
    <property type="entry name" value="PLP-binding barrel"/>
    <property type="match status" value="1"/>
</dbReference>
<dbReference type="PANTHER" id="PTHR11482">
    <property type="entry name" value="ARGININE/DIAMINOPIMELATE/ORNITHINE DECARBOXYLASE"/>
    <property type="match status" value="1"/>
</dbReference>
<evidence type="ECO:0000256" key="3">
    <source>
        <dbReference type="ARBA" id="ARBA00022898"/>
    </source>
</evidence>
<keyword evidence="3 9" id="KW-0663">Pyridoxal phosphate</keyword>
<feature type="modified residue" description="N6-(pyridoxal phosphate)lysine" evidence="9">
    <location>
        <position position="91"/>
    </location>
</feature>
<dbReference type="GO" id="GO:0005737">
    <property type="term" value="C:cytoplasm"/>
    <property type="evidence" value="ECO:0007669"/>
    <property type="project" value="TreeGrafter"/>
</dbReference>
<dbReference type="PRINTS" id="PR01182">
    <property type="entry name" value="ORNDCRBXLASE"/>
</dbReference>
<dbReference type="GO" id="GO:0033387">
    <property type="term" value="P:putrescine biosynthetic process from arginine, via ornithine"/>
    <property type="evidence" value="ECO:0007669"/>
    <property type="project" value="TreeGrafter"/>
</dbReference>
<dbReference type="EMBL" id="KQ964486">
    <property type="protein sequence ID" value="KXN71033.1"/>
    <property type="molecule type" value="Genomic_DNA"/>
</dbReference>
<keyword evidence="4" id="KW-0456">Lyase</keyword>
<gene>
    <name evidence="12" type="ORF">CONCODRAFT_75546</name>
</gene>
<organism evidence="12 13">
    <name type="scientific">Conidiobolus coronatus (strain ATCC 28846 / CBS 209.66 / NRRL 28638)</name>
    <name type="common">Delacroixia coronata</name>
    <dbReference type="NCBI Taxonomy" id="796925"/>
    <lineage>
        <taxon>Eukaryota</taxon>
        <taxon>Fungi</taxon>
        <taxon>Fungi incertae sedis</taxon>
        <taxon>Zoopagomycota</taxon>
        <taxon>Entomophthoromycotina</taxon>
        <taxon>Entomophthoromycetes</taxon>
        <taxon>Entomophthorales</taxon>
        <taxon>Ancylistaceae</taxon>
        <taxon>Conidiobolus</taxon>
    </lineage>
</organism>
<evidence type="ECO:0000256" key="4">
    <source>
        <dbReference type="ARBA" id="ARBA00023239"/>
    </source>
</evidence>
<comment type="cofactor">
    <cofactor evidence="1 9">
        <name>pyridoxal 5'-phosphate</name>
        <dbReference type="ChEBI" id="CHEBI:597326"/>
    </cofactor>
</comment>
<feature type="region of interest" description="Disordered" evidence="10">
    <location>
        <begin position="1"/>
        <end position="24"/>
    </location>
</feature>
<comment type="similarity">
    <text evidence="2">Belongs to the Orn/Lys/Arg decarboxylase class-II family.</text>
</comment>
<dbReference type="PROSITE" id="PS00879">
    <property type="entry name" value="ODR_DC_2_2"/>
    <property type="match status" value="1"/>
</dbReference>
<dbReference type="InterPro" id="IPR002433">
    <property type="entry name" value="Orn_de-COase"/>
</dbReference>
<keyword evidence="13" id="KW-1185">Reference proteome</keyword>
<comment type="pathway">
    <text evidence="5">Amine and polyamine biosynthesis; putrescine biosynthesis via L-ornithine pathway; putrescine from L-ornithine: step 1/1.</text>
</comment>
<dbReference type="InterPro" id="IPR022644">
    <property type="entry name" value="De-COase2_N"/>
</dbReference>
<proteinExistence type="inferred from homology"/>
<evidence type="ECO:0000256" key="10">
    <source>
        <dbReference type="SAM" id="MobiDB-lite"/>
    </source>
</evidence>
<dbReference type="OMA" id="KCNNEPA"/>
<dbReference type="PROSITE" id="PS00878">
    <property type="entry name" value="ODR_DC_2_1"/>
    <property type="match status" value="1"/>
</dbReference>